<dbReference type="Proteomes" id="UP000243498">
    <property type="component" value="Unassembled WGS sequence"/>
</dbReference>
<protein>
    <recommendedName>
        <fullName evidence="7">Nineteen complex-related protein 2-domain-containing protein</fullName>
    </recommendedName>
</protein>
<keyword evidence="3" id="KW-0175">Coiled coil</keyword>
<evidence type="ECO:0000256" key="4">
    <source>
        <dbReference type="SAM" id="MobiDB-lite"/>
    </source>
</evidence>
<feature type="compositionally biased region" description="Polar residues" evidence="4">
    <location>
        <begin position="193"/>
        <end position="205"/>
    </location>
</feature>
<keyword evidence="6" id="KW-1185">Reference proteome</keyword>
<dbReference type="GO" id="GO:0003677">
    <property type="term" value="F:DNA binding"/>
    <property type="evidence" value="ECO:0007669"/>
    <property type="project" value="InterPro"/>
</dbReference>
<dbReference type="PANTHER" id="PTHR12214">
    <property type="entry name" value="GC-RICH SEQUENCE DNA-BINDING FACTOR"/>
    <property type="match status" value="1"/>
</dbReference>
<dbReference type="AlphaFoldDB" id="A0A167HFF9"/>
<reference evidence="5 6" key="1">
    <citation type="journal article" date="2016" name="Genome Biol. Evol.">
        <title>Divergent and convergent evolution of fungal pathogenicity.</title>
        <authorList>
            <person name="Shang Y."/>
            <person name="Xiao G."/>
            <person name="Zheng P."/>
            <person name="Cen K."/>
            <person name="Zhan S."/>
            <person name="Wang C."/>
        </authorList>
    </citation>
    <scope>NUCLEOTIDE SEQUENCE [LARGE SCALE GENOMIC DNA]</scope>
    <source>
        <strain evidence="5 6">RCEF 4871</strain>
    </source>
</reference>
<evidence type="ECO:0000313" key="5">
    <source>
        <dbReference type="EMBL" id="OAA47853.1"/>
    </source>
</evidence>
<feature type="compositionally biased region" description="Basic and acidic residues" evidence="4">
    <location>
        <begin position="278"/>
        <end position="287"/>
    </location>
</feature>
<keyword evidence="2" id="KW-0539">Nucleus</keyword>
<evidence type="ECO:0008006" key="7">
    <source>
        <dbReference type="Google" id="ProtNLM"/>
    </source>
</evidence>
<feature type="compositionally biased region" description="Basic and acidic residues" evidence="4">
    <location>
        <begin position="181"/>
        <end position="190"/>
    </location>
</feature>
<proteinExistence type="predicted"/>
<evidence type="ECO:0000313" key="6">
    <source>
        <dbReference type="Proteomes" id="UP000243498"/>
    </source>
</evidence>
<gene>
    <name evidence="5" type="ORF">NOR_02343</name>
</gene>
<dbReference type="InterPro" id="IPR012890">
    <property type="entry name" value="GCFC2-like"/>
</dbReference>
<name>A0A167HFF9_METRR</name>
<sequence length="485" mass="53135">MSSFSTKRKARVIKVDGEEESDRSSSCGLDASGPKEGECCCSCCDVLADDSSRLTAHGTEIAKPLFGSKSGRKPLRQSGLRRTFHPGEEESTCAAERTPNEDEEDDGPVVVRPSRPGAAKQKKGPRSKLSFGGDSGNGHSEELATQKKVPLGQRALENSAVKRGISVRTMPTRSTQEEEEDRPRYSKEYLDELQSSTPSTPQDISTLHISDADEMELDPSELDGALVVEYSGTTSPKQSTQILSEVEIRERKERRARLAQEQGFLSVEADDTDVFGRKKKDEGRLLAEDEDLGEGFDDYVEDGGLSLGKRAEKERRKKQRRQMAELITAAEGNSSDDSSDSDAERRMAYEASQSKAGLDGLEKPAKNSSEDFLQIPPKITPLPSLSECLTRLQATLRGVASDLKAKNAHLDQLRKEKEEILKRETEVQALLDETGKKYQEAMAQGRLDPNAASVAGPNMDLVGQRGLDSLGTTPMRPDITELDTL</sequence>
<feature type="region of interest" description="Disordered" evidence="4">
    <location>
        <begin position="278"/>
        <end position="368"/>
    </location>
</feature>
<feature type="region of interest" description="Disordered" evidence="4">
    <location>
        <begin position="59"/>
        <end position="205"/>
    </location>
</feature>
<feature type="coiled-coil region" evidence="3">
    <location>
        <begin position="403"/>
        <end position="433"/>
    </location>
</feature>
<feature type="compositionally biased region" description="Acidic residues" evidence="4">
    <location>
        <begin position="288"/>
        <end position="301"/>
    </location>
</feature>
<evidence type="ECO:0000256" key="2">
    <source>
        <dbReference type="ARBA" id="ARBA00023242"/>
    </source>
</evidence>
<dbReference type="Pfam" id="PF15458">
    <property type="entry name" value="NTR2"/>
    <property type="match status" value="1"/>
</dbReference>
<dbReference type="STRING" id="1081105.A0A167HFF9"/>
<feature type="region of interest" description="Disordered" evidence="4">
    <location>
        <begin position="1"/>
        <end position="37"/>
    </location>
</feature>
<comment type="subcellular location">
    <subcellularLocation>
        <location evidence="1">Nucleus</location>
    </subcellularLocation>
</comment>
<comment type="caution">
    <text evidence="5">The sequence shown here is derived from an EMBL/GenBank/DDBJ whole genome shotgun (WGS) entry which is preliminary data.</text>
</comment>
<evidence type="ECO:0000256" key="3">
    <source>
        <dbReference type="SAM" id="Coils"/>
    </source>
</evidence>
<dbReference type="GO" id="GO:0000390">
    <property type="term" value="P:spliceosomal complex disassembly"/>
    <property type="evidence" value="ECO:0007669"/>
    <property type="project" value="InterPro"/>
</dbReference>
<dbReference type="OMA" id="PTEYSKD"/>
<dbReference type="OrthoDB" id="429427at2759"/>
<feature type="region of interest" description="Disordered" evidence="4">
    <location>
        <begin position="466"/>
        <end position="485"/>
    </location>
</feature>
<dbReference type="EMBL" id="AZHC01000005">
    <property type="protein sequence ID" value="OAA47853.1"/>
    <property type="molecule type" value="Genomic_DNA"/>
</dbReference>
<accession>A0A167HFF9</accession>
<feature type="compositionally biased region" description="Basic residues" evidence="4">
    <location>
        <begin position="1"/>
        <end position="12"/>
    </location>
</feature>
<dbReference type="InterPro" id="IPR028211">
    <property type="entry name" value="Ntr2"/>
</dbReference>
<evidence type="ECO:0000256" key="1">
    <source>
        <dbReference type="ARBA" id="ARBA00004123"/>
    </source>
</evidence>
<dbReference type="GO" id="GO:0071008">
    <property type="term" value="C:U2-type post-mRNA release spliceosomal complex"/>
    <property type="evidence" value="ECO:0007669"/>
    <property type="project" value="InterPro"/>
</dbReference>
<dbReference type="PANTHER" id="PTHR12214:SF0">
    <property type="entry name" value="LD29489P"/>
    <property type="match status" value="1"/>
</dbReference>
<organism evidence="5 6">
    <name type="scientific">Metarhizium rileyi (strain RCEF 4871)</name>
    <name type="common">Nomuraea rileyi</name>
    <dbReference type="NCBI Taxonomy" id="1649241"/>
    <lineage>
        <taxon>Eukaryota</taxon>
        <taxon>Fungi</taxon>
        <taxon>Dikarya</taxon>
        <taxon>Ascomycota</taxon>
        <taxon>Pezizomycotina</taxon>
        <taxon>Sordariomycetes</taxon>
        <taxon>Hypocreomycetidae</taxon>
        <taxon>Hypocreales</taxon>
        <taxon>Clavicipitaceae</taxon>
        <taxon>Metarhizium</taxon>
    </lineage>
</organism>